<dbReference type="InterPro" id="IPR040447">
    <property type="entry name" value="RRM_Rrp7"/>
</dbReference>
<dbReference type="InterPro" id="IPR040446">
    <property type="entry name" value="RRP7"/>
</dbReference>
<evidence type="ECO:0000313" key="6">
    <source>
        <dbReference type="EMBL" id="OMH82985.1"/>
    </source>
</evidence>
<feature type="region of interest" description="Disordered" evidence="3">
    <location>
        <begin position="1"/>
        <end position="26"/>
    </location>
</feature>
<feature type="compositionally biased region" description="Basic and acidic residues" evidence="3">
    <location>
        <begin position="150"/>
        <end position="166"/>
    </location>
</feature>
<evidence type="ECO:0000313" key="7">
    <source>
        <dbReference type="EMBL" id="OMH84698.1"/>
    </source>
</evidence>
<feature type="domain" description="Rrp7 RRM-like N-terminal" evidence="5">
    <location>
        <begin position="35"/>
        <end position="109"/>
    </location>
</feature>
<feature type="region of interest" description="Disordered" evidence="3">
    <location>
        <begin position="138"/>
        <end position="166"/>
    </location>
</feature>
<feature type="coiled-coil region" evidence="2">
    <location>
        <begin position="329"/>
        <end position="356"/>
    </location>
</feature>
<organism evidence="7 8">
    <name type="scientific">Zancudomyces culisetae</name>
    <name type="common">Gut fungus</name>
    <name type="synonym">Smittium culisetae</name>
    <dbReference type="NCBI Taxonomy" id="1213189"/>
    <lineage>
        <taxon>Eukaryota</taxon>
        <taxon>Fungi</taxon>
        <taxon>Fungi incertae sedis</taxon>
        <taxon>Zoopagomycota</taxon>
        <taxon>Kickxellomycotina</taxon>
        <taxon>Harpellomycetes</taxon>
        <taxon>Harpellales</taxon>
        <taxon>Legeriomycetaceae</taxon>
        <taxon>Zancudomyces</taxon>
    </lineage>
</organism>
<evidence type="ECO:0000259" key="5">
    <source>
        <dbReference type="Pfam" id="PF17799"/>
    </source>
</evidence>
<dbReference type="InterPro" id="IPR035979">
    <property type="entry name" value="RBD_domain_sf"/>
</dbReference>
<comment type="caution">
    <text evidence="7">The sequence shown here is derived from an EMBL/GenBank/DDBJ whole genome shotgun (WGS) entry which is preliminary data.</text>
</comment>
<dbReference type="Gene3D" id="6.10.250.1770">
    <property type="match status" value="1"/>
</dbReference>
<protein>
    <submittedName>
        <fullName evidence="7">Ribosomal RNA-processing protein-like protein</fullName>
    </submittedName>
</protein>
<dbReference type="Pfam" id="PF12923">
    <property type="entry name" value="RRP7"/>
    <property type="match status" value="1"/>
</dbReference>
<feature type="domain" description="Ribosomal RNA-processing protein 7 C-terminal" evidence="4">
    <location>
        <begin position="226"/>
        <end position="362"/>
    </location>
</feature>
<dbReference type="GO" id="GO:0034456">
    <property type="term" value="C:UTP-C complex"/>
    <property type="evidence" value="ECO:0007669"/>
    <property type="project" value="TreeGrafter"/>
</dbReference>
<keyword evidence="2" id="KW-0175">Coiled coil</keyword>
<feature type="compositionally biased region" description="Basic and acidic residues" evidence="3">
    <location>
        <begin position="8"/>
        <end position="26"/>
    </location>
</feature>
<keyword evidence="8" id="KW-1185">Reference proteome</keyword>
<dbReference type="PANTHER" id="PTHR13191">
    <property type="entry name" value="RIBOSOMAL RNA PROCESSING PROTEIN 7-RELATED"/>
    <property type="match status" value="1"/>
</dbReference>
<evidence type="ECO:0000256" key="1">
    <source>
        <dbReference type="ARBA" id="ARBA00006110"/>
    </source>
</evidence>
<reference evidence="7" key="1">
    <citation type="submission" date="2017-01" db="EMBL/GenBank/DDBJ databases">
        <authorList>
            <person name="Mah S.A."/>
            <person name="Swanson W.J."/>
            <person name="Moy G.W."/>
            <person name="Vacquier V.D."/>
        </authorList>
    </citation>
    <scope>NUCLEOTIDE SEQUENCE [LARGE SCALE GENOMIC DNA]</scope>
    <source>
        <strain evidence="7">COL-18-3</strain>
    </source>
</reference>
<comment type="similarity">
    <text evidence="1">Belongs to the RRP7 family.</text>
</comment>
<dbReference type="GO" id="GO:0003676">
    <property type="term" value="F:nucleic acid binding"/>
    <property type="evidence" value="ECO:0007669"/>
    <property type="project" value="InterPro"/>
</dbReference>
<dbReference type="GO" id="GO:0000028">
    <property type="term" value="P:ribosomal small subunit assembly"/>
    <property type="evidence" value="ECO:0007669"/>
    <property type="project" value="TreeGrafter"/>
</dbReference>
<sequence length="362" mass="41396">MAKINKKTIPEEAKNKKISAKEKGNEKTAKRELSVNGYTIIPILQNTKNPEIRSYIYVKQHSNGNMAGEMNFPENRTLFVYNLPVYSTKKDVEMVFRKLAGVKVVEVFFNGIIGVDGINNEGEKWKILENLKAKEKEAANASGKRRRGKRDAGKNKTEGGVDSKGIQRIESGSTAHVVLAKTEDIEKVLCSVMDEKRIPVVWRAEDGKDVEEYRGIQRYKFEYQKIRPELDTVQKEVDLFMQKFEAAEYEREKAISAQRNVPDEDGFVTVSYSNKNRKGAFDSMGGANADISMVTGSSMTVTGNKALSEKLAAKKKKMEHATFYRWQQRENKKQEINDLRKKFEDDKAKIEQLKAKRRFKPY</sequence>
<dbReference type="EMBL" id="LSSK01000163">
    <property type="protein sequence ID" value="OMH84698.1"/>
    <property type="molecule type" value="Genomic_DNA"/>
</dbReference>
<evidence type="ECO:0000256" key="3">
    <source>
        <dbReference type="SAM" id="MobiDB-lite"/>
    </source>
</evidence>
<evidence type="ECO:0000313" key="8">
    <source>
        <dbReference type="Proteomes" id="UP000188320"/>
    </source>
</evidence>
<dbReference type="GO" id="GO:0006364">
    <property type="term" value="P:rRNA processing"/>
    <property type="evidence" value="ECO:0007669"/>
    <property type="project" value="TreeGrafter"/>
</dbReference>
<dbReference type="PANTHER" id="PTHR13191:SF0">
    <property type="entry name" value="RIBOSOMAL RNA-PROCESSING PROTEIN 7 HOMOLOG A-RELATED"/>
    <property type="match status" value="1"/>
</dbReference>
<gene>
    <name evidence="7" type="ORF">AX774_g1778</name>
    <name evidence="6" type="ORF">AX774_g3517</name>
</gene>
<dbReference type="AlphaFoldDB" id="A0A1R1PUP5"/>
<dbReference type="InterPro" id="IPR024326">
    <property type="entry name" value="RRP7_C"/>
</dbReference>
<dbReference type="Proteomes" id="UP000188320">
    <property type="component" value="Unassembled WGS sequence"/>
</dbReference>
<dbReference type="EMBL" id="LSSK01000549">
    <property type="protein sequence ID" value="OMH82985.1"/>
    <property type="molecule type" value="Genomic_DNA"/>
</dbReference>
<dbReference type="OrthoDB" id="5390at2759"/>
<evidence type="ECO:0000256" key="2">
    <source>
        <dbReference type="SAM" id="Coils"/>
    </source>
</evidence>
<dbReference type="Pfam" id="PF17799">
    <property type="entry name" value="RRM_Rrp7"/>
    <property type="match status" value="1"/>
</dbReference>
<dbReference type="GO" id="GO:0032545">
    <property type="term" value="C:CURI complex"/>
    <property type="evidence" value="ECO:0007669"/>
    <property type="project" value="TreeGrafter"/>
</dbReference>
<dbReference type="SUPFAM" id="SSF54928">
    <property type="entry name" value="RNA-binding domain, RBD"/>
    <property type="match status" value="1"/>
</dbReference>
<accession>A0A1R1PUP5</accession>
<name>A0A1R1PUP5_ZANCU</name>
<reference evidence="8" key="2">
    <citation type="submission" date="2017-01" db="EMBL/GenBank/DDBJ databases">
        <authorList>
            <person name="Wang Y."/>
            <person name="White M."/>
            <person name="Kvist S."/>
            <person name="Moncalvo J.-M."/>
        </authorList>
    </citation>
    <scope>NUCLEOTIDE SEQUENCE [LARGE SCALE GENOMIC DNA]</scope>
    <source>
        <strain evidence="8">COL-18-3</strain>
    </source>
</reference>
<proteinExistence type="inferred from homology"/>
<evidence type="ECO:0000259" key="4">
    <source>
        <dbReference type="Pfam" id="PF12923"/>
    </source>
</evidence>